<protein>
    <recommendedName>
        <fullName evidence="6">CHY-type domain-containing protein</fullName>
    </recommendedName>
</protein>
<dbReference type="EMBL" id="LXJU01000035">
    <property type="protein sequence ID" value="OGE47928.1"/>
    <property type="molecule type" value="Genomic_DNA"/>
</dbReference>
<feature type="compositionally biased region" description="Polar residues" evidence="5">
    <location>
        <begin position="165"/>
        <end position="177"/>
    </location>
</feature>
<keyword evidence="8" id="KW-1185">Reference proteome</keyword>
<feature type="region of interest" description="Disordered" evidence="5">
    <location>
        <begin position="525"/>
        <end position="574"/>
    </location>
</feature>
<dbReference type="InterPro" id="IPR037274">
    <property type="entry name" value="Znf_CHY_sf"/>
</dbReference>
<evidence type="ECO:0000256" key="4">
    <source>
        <dbReference type="PROSITE-ProRule" id="PRU00601"/>
    </source>
</evidence>
<feature type="compositionally biased region" description="Polar residues" evidence="5">
    <location>
        <begin position="416"/>
        <end position="433"/>
    </location>
</feature>
<feature type="compositionally biased region" description="Basic and acidic residues" evidence="5">
    <location>
        <begin position="27"/>
        <end position="52"/>
    </location>
</feature>
<evidence type="ECO:0000313" key="8">
    <source>
        <dbReference type="Proteomes" id="UP000177622"/>
    </source>
</evidence>
<organism evidence="7 8">
    <name type="scientific">Penicillium arizonense</name>
    <dbReference type="NCBI Taxonomy" id="1835702"/>
    <lineage>
        <taxon>Eukaryota</taxon>
        <taxon>Fungi</taxon>
        <taxon>Dikarya</taxon>
        <taxon>Ascomycota</taxon>
        <taxon>Pezizomycotina</taxon>
        <taxon>Eurotiomycetes</taxon>
        <taxon>Eurotiomycetidae</taxon>
        <taxon>Eurotiales</taxon>
        <taxon>Aspergillaceae</taxon>
        <taxon>Penicillium</taxon>
    </lineage>
</organism>
<keyword evidence="1" id="KW-0479">Metal-binding</keyword>
<name>A0A1F5L3W7_PENAI</name>
<dbReference type="GO" id="GO:0016567">
    <property type="term" value="P:protein ubiquitination"/>
    <property type="evidence" value="ECO:0007669"/>
    <property type="project" value="TreeGrafter"/>
</dbReference>
<dbReference type="PROSITE" id="PS51266">
    <property type="entry name" value="ZF_CHY"/>
    <property type="match status" value="1"/>
</dbReference>
<dbReference type="AlphaFoldDB" id="A0A1F5L3W7"/>
<feature type="compositionally biased region" description="Polar residues" evidence="5">
    <location>
        <begin position="126"/>
        <end position="139"/>
    </location>
</feature>
<feature type="domain" description="CHY-type" evidence="6">
    <location>
        <begin position="307"/>
        <end position="374"/>
    </location>
</feature>
<feature type="region of interest" description="Disordered" evidence="5">
    <location>
        <begin position="115"/>
        <end position="139"/>
    </location>
</feature>
<dbReference type="GO" id="GO:0006511">
    <property type="term" value="P:ubiquitin-dependent protein catabolic process"/>
    <property type="evidence" value="ECO:0007669"/>
    <property type="project" value="TreeGrafter"/>
</dbReference>
<dbReference type="InterPro" id="IPR008913">
    <property type="entry name" value="Znf_CHY"/>
</dbReference>
<comment type="caution">
    <text evidence="7">The sequence shown here is derived from an EMBL/GenBank/DDBJ whole genome shotgun (WGS) entry which is preliminary data.</text>
</comment>
<evidence type="ECO:0000256" key="2">
    <source>
        <dbReference type="ARBA" id="ARBA00022771"/>
    </source>
</evidence>
<dbReference type="GO" id="GO:0008270">
    <property type="term" value="F:zinc ion binding"/>
    <property type="evidence" value="ECO:0007669"/>
    <property type="project" value="UniProtKB-KW"/>
</dbReference>
<feature type="compositionally biased region" description="Acidic residues" evidence="5">
    <location>
        <begin position="537"/>
        <end position="549"/>
    </location>
</feature>
<dbReference type="Pfam" id="PF05495">
    <property type="entry name" value="zf-CHY"/>
    <property type="match status" value="1"/>
</dbReference>
<evidence type="ECO:0000256" key="5">
    <source>
        <dbReference type="SAM" id="MobiDB-lite"/>
    </source>
</evidence>
<feature type="compositionally biased region" description="Low complexity" evidence="5">
    <location>
        <begin position="488"/>
        <end position="500"/>
    </location>
</feature>
<dbReference type="RefSeq" id="XP_022483385.1">
    <property type="nucleotide sequence ID" value="XM_022636753.1"/>
</dbReference>
<accession>A0A1F5L3W7</accession>
<dbReference type="OrthoDB" id="411372at2759"/>
<reference evidence="7 8" key="1">
    <citation type="journal article" date="2016" name="Sci. Rep.">
        <title>Penicillium arizonense, a new, genome sequenced fungal species, reveals a high chemical diversity in secreted metabolites.</title>
        <authorList>
            <person name="Grijseels S."/>
            <person name="Nielsen J.C."/>
            <person name="Randelovic M."/>
            <person name="Nielsen J."/>
            <person name="Nielsen K.F."/>
            <person name="Workman M."/>
            <person name="Frisvad J.C."/>
        </authorList>
    </citation>
    <scope>NUCLEOTIDE SEQUENCE [LARGE SCALE GENOMIC DNA]</scope>
    <source>
        <strain evidence="7 8">CBS 141311</strain>
    </source>
</reference>
<feature type="region of interest" description="Disordered" evidence="5">
    <location>
        <begin position="401"/>
        <end position="460"/>
    </location>
</feature>
<evidence type="ECO:0000256" key="1">
    <source>
        <dbReference type="ARBA" id="ARBA00022723"/>
    </source>
</evidence>
<proteinExistence type="predicted"/>
<feature type="compositionally biased region" description="Low complexity" evidence="5">
    <location>
        <begin position="223"/>
        <end position="244"/>
    </location>
</feature>
<feature type="region of interest" description="Disordered" evidence="5">
    <location>
        <begin position="165"/>
        <end position="184"/>
    </location>
</feature>
<dbReference type="GO" id="GO:0005634">
    <property type="term" value="C:nucleus"/>
    <property type="evidence" value="ECO:0007669"/>
    <property type="project" value="TreeGrafter"/>
</dbReference>
<feature type="region of interest" description="Disordered" evidence="5">
    <location>
        <begin position="84"/>
        <end position="103"/>
    </location>
</feature>
<dbReference type="GeneID" id="34581487"/>
<keyword evidence="3" id="KW-0862">Zinc</keyword>
<sequence length="574" mass="62977">MSGLLESLLIELGLRSHPLPSPPFSQPHDDQAESRLNEPSEATISEREEESLAFRPGQVCRHKSNCGDAGSLHSPPFFTTLPKDMDGRNLQSESTRAASQNTPGFIRNIAAATDESPDHAHEAGVNMQQAPTGHTQPSRLDALNAQNAPQDMTAAIAIEGSRRSLSNASDLDGQGQSPLPADDGMGVLRSRIIAVRNLELTHVQKARKVHDLMTESYNSSRKPLNISSTSLLSPPPSSAGSRLPTSPKTMSPSDMSELDQANLDSISRYESSFNLKPEDLQPTFVPKTEPEPHECEMGDEDSDTEELAEATLGCVHYHRNVKLECHTCKKWYTCRFCHDEVEDHALIRRDTEHMLCMLCGHAQPAAQDCRKCGKQTAQYYCEICKLWDNDTQLRILHGDMSDQPEEDDAEHLPSRPRSSSVMENDDSMSSSLAGLSVNPGSAPRSRLSVPSVETERQSASYNITRGRAVSPVVSNYFGLPTERESEKPSSLPFFGSPSSRSVNETDYGALNFLSKKLTYPYGLFGGETKATDNISEGGEEEEDDAESSDSAESAGSHCNEDDEDEDHLDIFGHR</sequence>
<evidence type="ECO:0000259" key="6">
    <source>
        <dbReference type="PROSITE" id="PS51266"/>
    </source>
</evidence>
<dbReference type="GO" id="GO:0061630">
    <property type="term" value="F:ubiquitin protein ligase activity"/>
    <property type="evidence" value="ECO:0007669"/>
    <property type="project" value="TreeGrafter"/>
</dbReference>
<keyword evidence="2 4" id="KW-0863">Zinc-finger</keyword>
<gene>
    <name evidence="7" type="ORF">PENARI_c035G00088</name>
</gene>
<evidence type="ECO:0000256" key="3">
    <source>
        <dbReference type="ARBA" id="ARBA00022833"/>
    </source>
</evidence>
<dbReference type="PANTHER" id="PTHR21319:SF0">
    <property type="entry name" value="AND RING FINGER DOMAIN PROTEIN, PUTATIVE (AFU_ORTHOLOGUE AFUA_1G08900)-RELATED"/>
    <property type="match status" value="1"/>
</dbReference>
<feature type="region of interest" description="Disordered" evidence="5">
    <location>
        <begin position="16"/>
        <end position="54"/>
    </location>
</feature>
<dbReference type="PANTHER" id="PTHR21319">
    <property type="entry name" value="RING FINGER AND CHY ZINC FINGER DOMAIN-CONTAINING PROTEIN 1"/>
    <property type="match status" value="1"/>
</dbReference>
<feature type="compositionally biased region" description="Polar residues" evidence="5">
    <location>
        <begin position="89"/>
        <end position="103"/>
    </location>
</feature>
<evidence type="ECO:0000313" key="7">
    <source>
        <dbReference type="EMBL" id="OGE47928.1"/>
    </source>
</evidence>
<feature type="region of interest" description="Disordered" evidence="5">
    <location>
        <begin position="215"/>
        <end position="256"/>
    </location>
</feature>
<feature type="region of interest" description="Disordered" evidence="5">
    <location>
        <begin position="480"/>
        <end position="500"/>
    </location>
</feature>
<dbReference type="Proteomes" id="UP000177622">
    <property type="component" value="Unassembled WGS sequence"/>
</dbReference>
<feature type="region of interest" description="Disordered" evidence="5">
    <location>
        <begin position="277"/>
        <end position="301"/>
    </location>
</feature>
<dbReference type="STRING" id="1835702.A0A1F5L3W7"/>
<dbReference type="SUPFAM" id="SSF161219">
    <property type="entry name" value="CHY zinc finger-like"/>
    <property type="match status" value="1"/>
</dbReference>